<evidence type="ECO:0000313" key="20">
    <source>
        <dbReference type="EMBL" id="XDV67117.1"/>
    </source>
</evidence>
<dbReference type="InterPro" id="IPR050482">
    <property type="entry name" value="Sensor_HK_TwoCompSys"/>
</dbReference>
<comment type="function">
    <text evidence="16">Member of the two-component regulatory system NreB/NreC involved in the control of dissimilatory nitrate/nitrite reduction in response to oxygen. NreB functions as a direct oxygen sensor histidine kinase which is autophosphorylated, in the absence of oxygen, probably at the conserved histidine residue, and transfers its phosphate group probably to a conserved aspartate residue of NreC. NreB/NreC activates the expression of the nitrate (narGHJI) and nitrite (nir) reductase operons, as well as the putative nitrate transporter gene narT.</text>
</comment>
<keyword evidence="6" id="KW-0004">4Fe-4S</keyword>
<dbReference type="PIRSF" id="PIRSF037434">
    <property type="entry name" value="STHK_ChrS"/>
    <property type="match status" value="1"/>
</dbReference>
<dbReference type="SUPFAM" id="SSF55874">
    <property type="entry name" value="ATPase domain of HSP90 chaperone/DNA topoisomerase II/histidine kinase"/>
    <property type="match status" value="1"/>
</dbReference>
<keyword evidence="7" id="KW-0963">Cytoplasm</keyword>
<feature type="transmembrane region" description="Helical" evidence="18">
    <location>
        <begin position="161"/>
        <end position="184"/>
    </location>
</feature>
<dbReference type="CDD" id="cd16917">
    <property type="entry name" value="HATPase_UhpB-NarQ-NarX-like"/>
    <property type="match status" value="1"/>
</dbReference>
<dbReference type="RefSeq" id="WP_369779167.1">
    <property type="nucleotide sequence ID" value="NZ_CP165727.1"/>
</dbReference>
<gene>
    <name evidence="20" type="ORF">AB5J51_31445</name>
</gene>
<keyword evidence="18" id="KW-1133">Transmembrane helix</keyword>
<evidence type="ECO:0000259" key="19">
    <source>
        <dbReference type="SMART" id="SM00387"/>
    </source>
</evidence>
<evidence type="ECO:0000256" key="3">
    <source>
        <dbReference type="ARBA" id="ARBA00004496"/>
    </source>
</evidence>
<evidence type="ECO:0000256" key="12">
    <source>
        <dbReference type="ARBA" id="ARBA00022840"/>
    </source>
</evidence>
<dbReference type="InterPro" id="IPR036890">
    <property type="entry name" value="HATPase_C_sf"/>
</dbReference>
<evidence type="ECO:0000256" key="16">
    <source>
        <dbReference type="ARBA" id="ARBA00024827"/>
    </source>
</evidence>
<keyword evidence="15" id="KW-0411">Iron-sulfur</keyword>
<dbReference type="Gene3D" id="3.30.565.10">
    <property type="entry name" value="Histidine kinase-like ATPase, C-terminal domain"/>
    <property type="match status" value="1"/>
</dbReference>
<feature type="transmembrane region" description="Helical" evidence="18">
    <location>
        <begin position="33"/>
        <end position="52"/>
    </location>
</feature>
<dbReference type="InterPro" id="IPR004358">
    <property type="entry name" value="Sig_transdc_His_kin-like_C"/>
</dbReference>
<keyword evidence="18" id="KW-0812">Transmembrane</keyword>
<evidence type="ECO:0000256" key="4">
    <source>
        <dbReference type="ARBA" id="ARBA00012438"/>
    </source>
</evidence>
<keyword evidence="18" id="KW-0472">Membrane</keyword>
<evidence type="ECO:0000256" key="5">
    <source>
        <dbReference type="ARBA" id="ARBA00017322"/>
    </source>
</evidence>
<dbReference type="AlphaFoldDB" id="A0AB39YF21"/>
<feature type="transmembrane region" description="Helical" evidence="18">
    <location>
        <begin position="136"/>
        <end position="155"/>
    </location>
</feature>
<dbReference type="GO" id="GO:0046983">
    <property type="term" value="F:protein dimerization activity"/>
    <property type="evidence" value="ECO:0007669"/>
    <property type="project" value="InterPro"/>
</dbReference>
<evidence type="ECO:0000256" key="17">
    <source>
        <dbReference type="ARBA" id="ARBA00030800"/>
    </source>
</evidence>
<keyword evidence="9" id="KW-0808">Transferase</keyword>
<dbReference type="Pfam" id="PF02518">
    <property type="entry name" value="HATPase_c"/>
    <property type="match status" value="1"/>
</dbReference>
<keyword evidence="13" id="KW-0408">Iron</keyword>
<feature type="transmembrane region" description="Helical" evidence="18">
    <location>
        <begin position="59"/>
        <end position="78"/>
    </location>
</feature>
<dbReference type="PRINTS" id="PR00344">
    <property type="entry name" value="BCTRLSENSOR"/>
</dbReference>
<proteinExistence type="predicted"/>
<dbReference type="GO" id="GO:0000155">
    <property type="term" value="F:phosphorelay sensor kinase activity"/>
    <property type="evidence" value="ECO:0007669"/>
    <property type="project" value="InterPro"/>
</dbReference>
<feature type="domain" description="Histidine kinase/HSP90-like ATPase" evidence="19">
    <location>
        <begin position="320"/>
        <end position="413"/>
    </location>
</feature>
<evidence type="ECO:0000256" key="6">
    <source>
        <dbReference type="ARBA" id="ARBA00022485"/>
    </source>
</evidence>
<dbReference type="Pfam" id="PF07730">
    <property type="entry name" value="HisKA_3"/>
    <property type="match status" value="1"/>
</dbReference>
<dbReference type="Gene3D" id="1.20.5.1930">
    <property type="match status" value="1"/>
</dbReference>
<evidence type="ECO:0000256" key="18">
    <source>
        <dbReference type="SAM" id="Phobius"/>
    </source>
</evidence>
<evidence type="ECO:0000256" key="9">
    <source>
        <dbReference type="ARBA" id="ARBA00022679"/>
    </source>
</evidence>
<dbReference type="InterPro" id="IPR003594">
    <property type="entry name" value="HATPase_dom"/>
</dbReference>
<evidence type="ECO:0000256" key="14">
    <source>
        <dbReference type="ARBA" id="ARBA00023012"/>
    </source>
</evidence>
<comment type="cofactor">
    <cofactor evidence="2">
        <name>[4Fe-4S] cluster</name>
        <dbReference type="ChEBI" id="CHEBI:49883"/>
    </cofactor>
</comment>
<feature type="transmembrane region" description="Helical" evidence="18">
    <location>
        <begin position="98"/>
        <end position="124"/>
    </location>
</feature>
<dbReference type="GO" id="GO:0005737">
    <property type="term" value="C:cytoplasm"/>
    <property type="evidence" value="ECO:0007669"/>
    <property type="project" value="UniProtKB-SubCell"/>
</dbReference>
<organism evidence="20">
    <name type="scientific">Streptomyces sp. R33</name>
    <dbReference type="NCBI Taxonomy" id="3238629"/>
    <lineage>
        <taxon>Bacteria</taxon>
        <taxon>Bacillati</taxon>
        <taxon>Actinomycetota</taxon>
        <taxon>Actinomycetes</taxon>
        <taxon>Kitasatosporales</taxon>
        <taxon>Streptomycetaceae</taxon>
        <taxon>Streptomyces</taxon>
    </lineage>
</organism>
<dbReference type="GO" id="GO:0051539">
    <property type="term" value="F:4 iron, 4 sulfur cluster binding"/>
    <property type="evidence" value="ECO:0007669"/>
    <property type="project" value="UniProtKB-KW"/>
</dbReference>
<dbReference type="EMBL" id="CP165727">
    <property type="protein sequence ID" value="XDV67117.1"/>
    <property type="molecule type" value="Genomic_DNA"/>
</dbReference>
<evidence type="ECO:0000256" key="2">
    <source>
        <dbReference type="ARBA" id="ARBA00001966"/>
    </source>
</evidence>
<evidence type="ECO:0000256" key="10">
    <source>
        <dbReference type="ARBA" id="ARBA00022741"/>
    </source>
</evidence>
<keyword evidence="11 20" id="KW-0418">Kinase</keyword>
<protein>
    <recommendedName>
        <fullName evidence="5">Oxygen sensor histidine kinase NreB</fullName>
        <ecNumber evidence="4">2.7.13.3</ecNumber>
    </recommendedName>
    <alternativeName>
        <fullName evidence="17">Nitrogen regulation protein B</fullName>
    </alternativeName>
</protein>
<evidence type="ECO:0000256" key="15">
    <source>
        <dbReference type="ARBA" id="ARBA00023014"/>
    </source>
</evidence>
<comment type="catalytic activity">
    <reaction evidence="1">
        <text>ATP + protein L-histidine = ADP + protein N-phospho-L-histidine.</text>
        <dbReference type="EC" id="2.7.13.3"/>
    </reaction>
</comment>
<sequence>MSADLQVEEPPRRLSGFTGRAGARESHVWDRAFGPWDLYFGFVWVATVAFVLGTDFPPLSYRVPAAALLTLLIPWYAWAGRPLLQKDPGAEPGLSLRYLGVVVALFLPAASLAGETRLITFALAPHCFMLLPLRRAVGAMGVVALLPVAGWALLWQPAGHIVFINAASAFVTLVFSSFFGAWIIRIIEQSRERASLITELDASREEVARLSAAQGAHAERERMSREIHDTLAQGFTSLLMLVQAVQSEMDTDPEQAHRHLELMAATARQNLAEARALVAGGAPADLDAGSLPDAVRRLAARQAPPAAVSVTGEVRPLAAVLEVVALRSCQESLSNASKHAGAGARCSVSLAYGDGELTVTVRDTGRGFDPAAPGPGHGLRGLRARTAEVGGTASIAAVPGTGTTVTVTLPTTTLPTTL</sequence>
<keyword evidence="14" id="KW-0902">Two-component regulatory system</keyword>
<dbReference type="InterPro" id="IPR011712">
    <property type="entry name" value="Sig_transdc_His_kin_sub3_dim/P"/>
</dbReference>
<dbReference type="EC" id="2.7.13.3" evidence="4"/>
<name>A0AB39YF21_9ACTN</name>
<comment type="subcellular location">
    <subcellularLocation>
        <location evidence="3">Cytoplasm</location>
    </subcellularLocation>
</comment>
<evidence type="ECO:0000256" key="13">
    <source>
        <dbReference type="ARBA" id="ARBA00023004"/>
    </source>
</evidence>
<dbReference type="InterPro" id="IPR017205">
    <property type="entry name" value="Sig_transdc_His_kinase_ChrS"/>
</dbReference>
<keyword evidence="10" id="KW-0547">Nucleotide-binding</keyword>
<evidence type="ECO:0000256" key="8">
    <source>
        <dbReference type="ARBA" id="ARBA00022553"/>
    </source>
</evidence>
<accession>A0AB39YF21</accession>
<keyword evidence="12" id="KW-0067">ATP-binding</keyword>
<dbReference type="SMART" id="SM00387">
    <property type="entry name" value="HATPase_c"/>
    <property type="match status" value="1"/>
</dbReference>
<keyword evidence="15" id="KW-0479">Metal-binding</keyword>
<evidence type="ECO:0000256" key="1">
    <source>
        <dbReference type="ARBA" id="ARBA00000085"/>
    </source>
</evidence>
<evidence type="ECO:0000256" key="11">
    <source>
        <dbReference type="ARBA" id="ARBA00022777"/>
    </source>
</evidence>
<dbReference type="PANTHER" id="PTHR24421:SF10">
    <property type="entry name" value="NITRATE_NITRITE SENSOR PROTEIN NARQ"/>
    <property type="match status" value="1"/>
</dbReference>
<reference evidence="20" key="1">
    <citation type="submission" date="2024-08" db="EMBL/GenBank/DDBJ databases">
        <authorList>
            <person name="Yu S.T."/>
        </authorList>
    </citation>
    <scope>NUCLEOTIDE SEQUENCE</scope>
    <source>
        <strain evidence="20">R33</strain>
    </source>
</reference>
<dbReference type="GO" id="GO:0005524">
    <property type="term" value="F:ATP binding"/>
    <property type="evidence" value="ECO:0007669"/>
    <property type="project" value="UniProtKB-KW"/>
</dbReference>
<keyword evidence="8" id="KW-0597">Phosphoprotein</keyword>
<evidence type="ECO:0000256" key="7">
    <source>
        <dbReference type="ARBA" id="ARBA00022490"/>
    </source>
</evidence>
<dbReference type="GO" id="GO:0016020">
    <property type="term" value="C:membrane"/>
    <property type="evidence" value="ECO:0007669"/>
    <property type="project" value="InterPro"/>
</dbReference>
<dbReference type="PANTHER" id="PTHR24421">
    <property type="entry name" value="NITRATE/NITRITE SENSOR PROTEIN NARX-RELATED"/>
    <property type="match status" value="1"/>
</dbReference>